<comment type="caution">
    <text evidence="1">The sequence shown here is derived from an EMBL/GenBank/DDBJ whole genome shotgun (WGS) entry which is preliminary data.</text>
</comment>
<gene>
    <name evidence="1" type="ORF">KSP39_PZI003614</name>
</gene>
<dbReference type="Proteomes" id="UP001418222">
    <property type="component" value="Unassembled WGS sequence"/>
</dbReference>
<protein>
    <submittedName>
        <fullName evidence="1">Uncharacterized protein</fullName>
    </submittedName>
</protein>
<reference evidence="1 2" key="1">
    <citation type="journal article" date="2022" name="Nat. Plants">
        <title>Genomes of leafy and leafless Platanthera orchids illuminate the evolution of mycoheterotrophy.</title>
        <authorList>
            <person name="Li M.H."/>
            <person name="Liu K.W."/>
            <person name="Li Z."/>
            <person name="Lu H.C."/>
            <person name="Ye Q.L."/>
            <person name="Zhang D."/>
            <person name="Wang J.Y."/>
            <person name="Li Y.F."/>
            <person name="Zhong Z.M."/>
            <person name="Liu X."/>
            <person name="Yu X."/>
            <person name="Liu D.K."/>
            <person name="Tu X.D."/>
            <person name="Liu B."/>
            <person name="Hao Y."/>
            <person name="Liao X.Y."/>
            <person name="Jiang Y.T."/>
            <person name="Sun W.H."/>
            <person name="Chen J."/>
            <person name="Chen Y.Q."/>
            <person name="Ai Y."/>
            <person name="Zhai J.W."/>
            <person name="Wu S.S."/>
            <person name="Zhou Z."/>
            <person name="Hsiao Y.Y."/>
            <person name="Wu W.L."/>
            <person name="Chen Y.Y."/>
            <person name="Lin Y.F."/>
            <person name="Hsu J.L."/>
            <person name="Li C.Y."/>
            <person name="Wang Z.W."/>
            <person name="Zhao X."/>
            <person name="Zhong W.Y."/>
            <person name="Ma X.K."/>
            <person name="Ma L."/>
            <person name="Huang J."/>
            <person name="Chen G.Z."/>
            <person name="Huang M.Z."/>
            <person name="Huang L."/>
            <person name="Peng D.H."/>
            <person name="Luo Y.B."/>
            <person name="Zou S.Q."/>
            <person name="Chen S.P."/>
            <person name="Lan S."/>
            <person name="Tsai W.C."/>
            <person name="Van de Peer Y."/>
            <person name="Liu Z.J."/>
        </authorList>
    </citation>
    <scope>NUCLEOTIDE SEQUENCE [LARGE SCALE GENOMIC DNA]</scope>
    <source>
        <strain evidence="1">Lor287</strain>
    </source>
</reference>
<sequence length="100" mass="11193">MSILCTSITNWDGEISRLSPPPRHLDLPSGLEISYPYIYLGFMLSKKPTESWKKPPIYVALGISTSKDVELLHLREAGYGGEGGWQCCKSLIQTFAGIWF</sequence>
<evidence type="ECO:0000313" key="1">
    <source>
        <dbReference type="EMBL" id="KAK8952326.1"/>
    </source>
</evidence>
<accession>A0AAP0BY26</accession>
<dbReference type="EMBL" id="JBBWWQ010000003">
    <property type="protein sequence ID" value="KAK8952326.1"/>
    <property type="molecule type" value="Genomic_DNA"/>
</dbReference>
<dbReference type="AlphaFoldDB" id="A0AAP0BY26"/>
<organism evidence="1 2">
    <name type="scientific">Platanthera zijinensis</name>
    <dbReference type="NCBI Taxonomy" id="2320716"/>
    <lineage>
        <taxon>Eukaryota</taxon>
        <taxon>Viridiplantae</taxon>
        <taxon>Streptophyta</taxon>
        <taxon>Embryophyta</taxon>
        <taxon>Tracheophyta</taxon>
        <taxon>Spermatophyta</taxon>
        <taxon>Magnoliopsida</taxon>
        <taxon>Liliopsida</taxon>
        <taxon>Asparagales</taxon>
        <taxon>Orchidaceae</taxon>
        <taxon>Orchidoideae</taxon>
        <taxon>Orchideae</taxon>
        <taxon>Orchidinae</taxon>
        <taxon>Platanthera</taxon>
    </lineage>
</organism>
<keyword evidence="2" id="KW-1185">Reference proteome</keyword>
<proteinExistence type="predicted"/>
<name>A0AAP0BY26_9ASPA</name>
<evidence type="ECO:0000313" key="2">
    <source>
        <dbReference type="Proteomes" id="UP001418222"/>
    </source>
</evidence>